<protein>
    <recommendedName>
        <fullName evidence="4">Hydrophobin</fullName>
    </recommendedName>
</protein>
<proteinExistence type="predicted"/>
<feature type="chain" id="PRO_5043003707" description="Hydrophobin" evidence="1">
    <location>
        <begin position="17"/>
        <end position="245"/>
    </location>
</feature>
<gene>
    <name evidence="2" type="ORF">ALT_6024</name>
</gene>
<reference evidence="2 3" key="1">
    <citation type="submission" date="2015-11" db="EMBL/GenBank/DDBJ databases">
        <title>Aspergillus lentulus strain IFM 54703T.</title>
        <authorList>
            <person name="Kusuya Y."/>
            <person name="Sakai K."/>
            <person name="Kamei K."/>
            <person name="Takahashi H."/>
            <person name="Yaguchi T."/>
        </authorList>
    </citation>
    <scope>NUCLEOTIDE SEQUENCE [LARGE SCALE GENOMIC DNA]</scope>
    <source>
        <strain evidence="2 3">IFM 54703</strain>
    </source>
</reference>
<feature type="signal peptide" evidence="1">
    <location>
        <begin position="1"/>
        <end position="16"/>
    </location>
</feature>
<evidence type="ECO:0008006" key="4">
    <source>
        <dbReference type="Google" id="ProtNLM"/>
    </source>
</evidence>
<evidence type="ECO:0000313" key="3">
    <source>
        <dbReference type="Proteomes" id="UP000051487"/>
    </source>
</evidence>
<evidence type="ECO:0000256" key="1">
    <source>
        <dbReference type="SAM" id="SignalP"/>
    </source>
</evidence>
<accession>A0AAN4PL48</accession>
<comment type="caution">
    <text evidence="2">The sequence shown here is derived from an EMBL/GenBank/DDBJ whole genome shotgun (WGS) entry which is preliminary data.</text>
</comment>
<sequence length="245" mass="27121">MKSILVLLPIITLAVAQNLDSCSGNVKCCAGVTPYSALPEDILAEYGVRPNPKANICGNGTMVEDQFDADICKSVDHTLQCCDPRQPDVQLTIRYHKLIEIVRYPLNMKSLNYARLRLYGTLEMGKVKSQKLGQLLSIIFATDEENKGEEPVRTAEAALAHPDPVIVRLGVFRRFDDGTDWPRSGSRCSSESLKAEVNPAVAHAVEHEKVVDMLDLGVLACWHHHFECFALNNRAAVYSVVMILS</sequence>
<dbReference type="EMBL" id="BCLY01000012">
    <property type="protein sequence ID" value="GAQ08703.1"/>
    <property type="molecule type" value="Genomic_DNA"/>
</dbReference>
<evidence type="ECO:0000313" key="2">
    <source>
        <dbReference type="EMBL" id="GAQ08703.1"/>
    </source>
</evidence>
<dbReference type="Proteomes" id="UP000051487">
    <property type="component" value="Unassembled WGS sequence"/>
</dbReference>
<keyword evidence="1" id="KW-0732">Signal</keyword>
<dbReference type="AlphaFoldDB" id="A0AAN4PL48"/>
<name>A0AAN4PL48_ASPLE</name>
<organism evidence="2 3">
    <name type="scientific">Aspergillus lentulus</name>
    <dbReference type="NCBI Taxonomy" id="293939"/>
    <lineage>
        <taxon>Eukaryota</taxon>
        <taxon>Fungi</taxon>
        <taxon>Dikarya</taxon>
        <taxon>Ascomycota</taxon>
        <taxon>Pezizomycotina</taxon>
        <taxon>Eurotiomycetes</taxon>
        <taxon>Eurotiomycetidae</taxon>
        <taxon>Eurotiales</taxon>
        <taxon>Aspergillaceae</taxon>
        <taxon>Aspergillus</taxon>
        <taxon>Aspergillus subgen. Fumigati</taxon>
    </lineage>
</organism>